<organism evidence="1 2">
    <name type="scientific">Spiribacter salinus</name>
    <dbReference type="NCBI Taxonomy" id="1335746"/>
    <lineage>
        <taxon>Bacteria</taxon>
        <taxon>Pseudomonadati</taxon>
        <taxon>Pseudomonadota</taxon>
        <taxon>Gammaproteobacteria</taxon>
        <taxon>Chromatiales</taxon>
        <taxon>Ectothiorhodospiraceae</taxon>
        <taxon>Spiribacter</taxon>
    </lineage>
</organism>
<sequence length="119" mass="14265">MALEHEETIRARRKRGCAWQQIMRQHDWAAIAEDYGYHPEALKRVMAGRAVPKRLSDEDLRVIRHRRRMFRHAEYRWRKDSDKHLKDEYNMSTDTLYKILDREPEVPSAVASFLCGRLA</sequence>
<evidence type="ECO:0000313" key="1">
    <source>
        <dbReference type="EMBL" id="TQE93794.1"/>
    </source>
</evidence>
<reference evidence="1 2" key="1">
    <citation type="submission" date="2019-06" db="EMBL/GenBank/DDBJ databases">
        <title>Metagenome assembled Genome of Spiribacter salinus SL48-SHIP from the microbial mat of Salt Lake 48 (Novosibirsk region, Russia).</title>
        <authorList>
            <person name="Shipova A."/>
            <person name="Rozanov A.S."/>
            <person name="Bryanskaya A.V."/>
            <person name="Peltek S.E."/>
        </authorList>
    </citation>
    <scope>NUCLEOTIDE SEQUENCE [LARGE SCALE GENOMIC DNA]</scope>
    <source>
        <strain evidence="1">SL48-SHIP-2</strain>
    </source>
</reference>
<comment type="caution">
    <text evidence="1">The sequence shown here is derived from an EMBL/GenBank/DDBJ whole genome shotgun (WGS) entry which is preliminary data.</text>
</comment>
<proteinExistence type="predicted"/>
<gene>
    <name evidence="1" type="ORF">FKY71_18010</name>
</gene>
<evidence type="ECO:0000313" key="2">
    <source>
        <dbReference type="Proteomes" id="UP000315400"/>
    </source>
</evidence>
<dbReference type="AlphaFoldDB" id="A0A540VAK9"/>
<accession>A0A540VAK9</accession>
<dbReference type="Proteomes" id="UP000315400">
    <property type="component" value="Unassembled WGS sequence"/>
</dbReference>
<dbReference type="EMBL" id="VIFK01000453">
    <property type="protein sequence ID" value="TQE93794.1"/>
    <property type="molecule type" value="Genomic_DNA"/>
</dbReference>
<protein>
    <submittedName>
        <fullName evidence="1">Uncharacterized protein</fullName>
    </submittedName>
</protein>
<name>A0A540VAK9_9GAMM</name>